<gene>
    <name evidence="4" type="ORF">E4Z66_03675</name>
</gene>
<comment type="similarity">
    <text evidence="1">Belongs to the DinB family.</text>
</comment>
<dbReference type="InterPro" id="IPR007837">
    <property type="entry name" value="DinB"/>
</dbReference>
<evidence type="ECO:0000313" key="4">
    <source>
        <dbReference type="EMBL" id="THH38680.1"/>
    </source>
</evidence>
<dbReference type="Proteomes" id="UP000306602">
    <property type="component" value="Unassembled WGS sequence"/>
</dbReference>
<name>A0A4S4NR39_9RHOB</name>
<sequence length="169" mass="19287">MIDAEYTRIMARYNAWQNRQLSDIVHAMDEDALTQDRGAFFGSIFATLNHLLWADKLWMSRFDPSVEPPQVPAANHGNMTPTISVWGAERFHLDGKIRHWSMALRNLDLKGDLHWYSATADAQMSRPKAECIMHFFNHQTHHRGQIHAMLTAAGETAPVSDLVFLPEGF</sequence>
<evidence type="ECO:0000256" key="2">
    <source>
        <dbReference type="ARBA" id="ARBA00022723"/>
    </source>
</evidence>
<feature type="binding site" evidence="3">
    <location>
        <position position="138"/>
    </location>
    <ligand>
        <name>a divalent metal cation</name>
        <dbReference type="ChEBI" id="CHEBI:60240"/>
    </ligand>
</feature>
<feature type="binding site" evidence="3">
    <location>
        <position position="50"/>
    </location>
    <ligand>
        <name>a divalent metal cation</name>
        <dbReference type="ChEBI" id="CHEBI:60240"/>
    </ligand>
</feature>
<dbReference type="PANTHER" id="PTHR37302">
    <property type="entry name" value="SLR1116 PROTEIN"/>
    <property type="match status" value="1"/>
</dbReference>
<dbReference type="PANTHER" id="PTHR37302:SF1">
    <property type="entry name" value="PROTEIN DINB"/>
    <property type="match status" value="1"/>
</dbReference>
<organism evidence="4 5">
    <name type="scientific">Aliishimia ponticola</name>
    <dbReference type="NCBI Taxonomy" id="2499833"/>
    <lineage>
        <taxon>Bacteria</taxon>
        <taxon>Pseudomonadati</taxon>
        <taxon>Pseudomonadota</taxon>
        <taxon>Alphaproteobacteria</taxon>
        <taxon>Rhodobacterales</taxon>
        <taxon>Paracoccaceae</taxon>
        <taxon>Aliishimia</taxon>
    </lineage>
</organism>
<evidence type="ECO:0000256" key="1">
    <source>
        <dbReference type="ARBA" id="ARBA00008635"/>
    </source>
</evidence>
<dbReference type="InterPro" id="IPR034660">
    <property type="entry name" value="DinB/YfiT-like"/>
</dbReference>
<dbReference type="OrthoDB" id="9807509at2"/>
<reference evidence="4 5" key="1">
    <citation type="submission" date="2019-04" db="EMBL/GenBank/DDBJ databases">
        <title>Shimia ponticola sp. nov., isolated from seawater.</title>
        <authorList>
            <person name="Kim Y.-O."/>
            <person name="Yoon J.-H."/>
        </authorList>
    </citation>
    <scope>NUCLEOTIDE SEQUENCE [LARGE SCALE GENOMIC DNA]</scope>
    <source>
        <strain evidence="4 5">MYP11</strain>
    </source>
</reference>
<dbReference type="RefSeq" id="WP_136461571.1">
    <property type="nucleotide sequence ID" value="NZ_SRKY01000001.1"/>
</dbReference>
<keyword evidence="2 3" id="KW-0479">Metal-binding</keyword>
<dbReference type="Pfam" id="PF05163">
    <property type="entry name" value="DinB"/>
    <property type="match status" value="1"/>
</dbReference>
<protein>
    <submittedName>
        <fullName evidence="4">Damage-inducible protein DinB</fullName>
    </submittedName>
</protein>
<dbReference type="SUPFAM" id="SSF109854">
    <property type="entry name" value="DinB/YfiT-like putative metalloenzymes"/>
    <property type="match status" value="1"/>
</dbReference>
<dbReference type="Gene3D" id="1.20.120.450">
    <property type="entry name" value="dinb family like domain"/>
    <property type="match status" value="1"/>
</dbReference>
<proteinExistence type="inferred from homology"/>
<comment type="caution">
    <text evidence="4">The sequence shown here is derived from an EMBL/GenBank/DDBJ whole genome shotgun (WGS) entry which is preliminary data.</text>
</comment>
<accession>A0A4S4NR39</accession>
<evidence type="ECO:0000313" key="5">
    <source>
        <dbReference type="Proteomes" id="UP000306602"/>
    </source>
</evidence>
<evidence type="ECO:0000256" key="3">
    <source>
        <dbReference type="PIRSR" id="PIRSR607837-1"/>
    </source>
</evidence>
<keyword evidence="5" id="KW-1185">Reference proteome</keyword>
<dbReference type="GO" id="GO:0046872">
    <property type="term" value="F:metal ion binding"/>
    <property type="evidence" value="ECO:0007669"/>
    <property type="project" value="UniProtKB-KW"/>
</dbReference>
<dbReference type="AlphaFoldDB" id="A0A4S4NR39"/>
<feature type="binding site" evidence="3">
    <location>
        <position position="142"/>
    </location>
    <ligand>
        <name>a divalent metal cation</name>
        <dbReference type="ChEBI" id="CHEBI:60240"/>
    </ligand>
</feature>
<dbReference type="EMBL" id="SRKY01000001">
    <property type="protein sequence ID" value="THH38680.1"/>
    <property type="molecule type" value="Genomic_DNA"/>
</dbReference>